<keyword evidence="1" id="KW-0732">Signal</keyword>
<feature type="chain" id="PRO_5012696829" description="Lipoprotein" evidence="1">
    <location>
        <begin position="24"/>
        <end position="98"/>
    </location>
</feature>
<evidence type="ECO:0000313" key="3">
    <source>
        <dbReference type="Proteomes" id="UP000217763"/>
    </source>
</evidence>
<protein>
    <recommendedName>
        <fullName evidence="4">Lipoprotein</fullName>
    </recommendedName>
</protein>
<keyword evidence="3" id="KW-1185">Reference proteome</keyword>
<proteinExistence type="predicted"/>
<name>A0A291HQM1_9GAMM</name>
<feature type="signal peptide" evidence="1">
    <location>
        <begin position="1"/>
        <end position="23"/>
    </location>
</feature>
<dbReference type="Proteomes" id="UP000217763">
    <property type="component" value="Chromosome"/>
</dbReference>
<gene>
    <name evidence="2" type="ORF">AN401_12240</name>
</gene>
<dbReference type="EMBL" id="CP012621">
    <property type="protein sequence ID" value="ATG74526.1"/>
    <property type="molecule type" value="Genomic_DNA"/>
</dbReference>
<sequence>MDRFIFLVPALLGVALINGCATATPINTGGPRQAYYVDCSGGTMSSCIEKANSVCPRGYDIAGAQEQPEGRASVLYNPYYGVATSTQHMTRTMTVICK</sequence>
<dbReference type="KEGG" id="zdf:AN401_12240"/>
<evidence type="ECO:0000313" key="2">
    <source>
        <dbReference type="EMBL" id="ATG74526.1"/>
    </source>
</evidence>
<evidence type="ECO:0000256" key="1">
    <source>
        <dbReference type="SAM" id="SignalP"/>
    </source>
</evidence>
<organism evidence="2 3">
    <name type="scientific">Zobellella denitrificans</name>
    <dbReference type="NCBI Taxonomy" id="347534"/>
    <lineage>
        <taxon>Bacteria</taxon>
        <taxon>Pseudomonadati</taxon>
        <taxon>Pseudomonadota</taxon>
        <taxon>Gammaproteobacteria</taxon>
        <taxon>Aeromonadales</taxon>
        <taxon>Aeromonadaceae</taxon>
        <taxon>Zobellella</taxon>
    </lineage>
</organism>
<accession>A0A291HQM1</accession>
<evidence type="ECO:0008006" key="4">
    <source>
        <dbReference type="Google" id="ProtNLM"/>
    </source>
</evidence>
<reference evidence="3" key="1">
    <citation type="submission" date="2015-09" db="EMBL/GenBank/DDBJ databases">
        <authorList>
            <person name="Shao Z."/>
            <person name="Wang L."/>
        </authorList>
    </citation>
    <scope>NUCLEOTIDE SEQUENCE [LARGE SCALE GENOMIC DNA]</scope>
    <source>
        <strain evidence="3">F13-1</strain>
    </source>
</reference>
<dbReference type="AlphaFoldDB" id="A0A291HQM1"/>